<dbReference type="Proteomes" id="UP001174934">
    <property type="component" value="Unassembled WGS sequence"/>
</dbReference>
<reference evidence="2" key="1">
    <citation type="submission" date="2023-06" db="EMBL/GenBank/DDBJ databases">
        <title>Genome-scale phylogeny and comparative genomics of the fungal order Sordariales.</title>
        <authorList>
            <consortium name="Lawrence Berkeley National Laboratory"/>
            <person name="Hensen N."/>
            <person name="Bonometti L."/>
            <person name="Westerberg I."/>
            <person name="Brannstrom I.O."/>
            <person name="Guillou S."/>
            <person name="Cros-Aarteil S."/>
            <person name="Calhoun S."/>
            <person name="Haridas S."/>
            <person name="Kuo A."/>
            <person name="Mondo S."/>
            <person name="Pangilinan J."/>
            <person name="Riley R."/>
            <person name="LaButti K."/>
            <person name="Andreopoulos B."/>
            <person name="Lipzen A."/>
            <person name="Chen C."/>
            <person name="Yanf M."/>
            <person name="Daum C."/>
            <person name="Ng V."/>
            <person name="Clum A."/>
            <person name="Steindorff A."/>
            <person name="Ohm R."/>
            <person name="Martin F."/>
            <person name="Silar P."/>
            <person name="Natvig D."/>
            <person name="Lalanne C."/>
            <person name="Gautier V."/>
            <person name="Ament-velasquez S.L."/>
            <person name="Kruys A."/>
            <person name="Hutchinson M.I."/>
            <person name="Powell A.J."/>
            <person name="Barry K."/>
            <person name="Miller A.N."/>
            <person name="Grigoriev I.V."/>
            <person name="Debuchy R."/>
            <person name="Gladieux P."/>
            <person name="Thoren M.H."/>
            <person name="Johannesson H."/>
        </authorList>
    </citation>
    <scope>NUCLEOTIDE SEQUENCE</scope>
    <source>
        <strain evidence="2">SMH3391-2</strain>
    </source>
</reference>
<feature type="chain" id="PRO_5041225043" evidence="1">
    <location>
        <begin position="19"/>
        <end position="188"/>
    </location>
</feature>
<sequence length="188" mass="19685">MRAAVLALFHLAAQRCGGSRGASRSNISTSTPPPCLHLHAQAVLGALDGVGGGGGGDGTRVSLLFITAKAKSGVLWPSLGSFVAATQRAFVYEYRVGIVCTLSNMDWELVGYPGSGGGPNRKQVGKVSWKRLDWLGQLEARQLGNGAAAAAAATCRKSQRVRSFENRQPQNPLLFLASPESGDLHGTI</sequence>
<evidence type="ECO:0000256" key="1">
    <source>
        <dbReference type="SAM" id="SignalP"/>
    </source>
</evidence>
<keyword evidence="3" id="KW-1185">Reference proteome</keyword>
<accession>A0AA39WIA0</accession>
<comment type="caution">
    <text evidence="2">The sequence shown here is derived from an EMBL/GenBank/DDBJ whole genome shotgun (WGS) entry which is preliminary data.</text>
</comment>
<proteinExistence type="predicted"/>
<protein>
    <submittedName>
        <fullName evidence="2">Uncharacterized protein</fullName>
    </submittedName>
</protein>
<dbReference type="EMBL" id="JAULSR010000006">
    <property type="protein sequence ID" value="KAK0615910.1"/>
    <property type="molecule type" value="Genomic_DNA"/>
</dbReference>
<name>A0AA39WIA0_9PEZI</name>
<gene>
    <name evidence="2" type="ORF">B0T17DRAFT_510474</name>
</gene>
<feature type="signal peptide" evidence="1">
    <location>
        <begin position="1"/>
        <end position="18"/>
    </location>
</feature>
<keyword evidence="1" id="KW-0732">Signal</keyword>
<evidence type="ECO:0000313" key="2">
    <source>
        <dbReference type="EMBL" id="KAK0615910.1"/>
    </source>
</evidence>
<dbReference type="AlphaFoldDB" id="A0AA39WIA0"/>
<evidence type="ECO:0000313" key="3">
    <source>
        <dbReference type="Proteomes" id="UP001174934"/>
    </source>
</evidence>
<organism evidence="2 3">
    <name type="scientific">Bombardia bombarda</name>
    <dbReference type="NCBI Taxonomy" id="252184"/>
    <lineage>
        <taxon>Eukaryota</taxon>
        <taxon>Fungi</taxon>
        <taxon>Dikarya</taxon>
        <taxon>Ascomycota</taxon>
        <taxon>Pezizomycotina</taxon>
        <taxon>Sordariomycetes</taxon>
        <taxon>Sordariomycetidae</taxon>
        <taxon>Sordariales</taxon>
        <taxon>Lasiosphaeriaceae</taxon>
        <taxon>Bombardia</taxon>
    </lineage>
</organism>